<sequence>VKIWFQNRRTKWKKQDNISNAEAAEHKNQSAGKQDNKHHNKDAASKNAPVTQASSPAKASIVASPVTVPQVPVSMASVTKVNNGINLVKSPTLGVDSAPVTVGPITPLASPSSGEEHSNASLFTADGSVSESCFSESDSMRQQVLTVATNLTVNVAASDRTTSRSPTSSPASSCAGVKTPNNVTNMNPCNALQSPPAPTSDPNATG</sequence>
<comment type="subcellular location">
    <subcellularLocation>
        <location evidence="1 2">Nucleus</location>
    </subcellularLocation>
</comment>
<feature type="domain" description="Homeobox" evidence="4">
    <location>
        <begin position="1"/>
        <end position="15"/>
    </location>
</feature>
<dbReference type="PROSITE" id="PS50071">
    <property type="entry name" value="HOMEOBOX_2"/>
    <property type="match status" value="1"/>
</dbReference>
<dbReference type="InParanoid" id="A0A6L2Q4N7"/>
<evidence type="ECO:0000313" key="5">
    <source>
        <dbReference type="EMBL" id="GFG39819.1"/>
    </source>
</evidence>
<keyword evidence="2" id="KW-0371">Homeobox</keyword>
<dbReference type="GO" id="GO:0003677">
    <property type="term" value="F:DNA binding"/>
    <property type="evidence" value="ECO:0007669"/>
    <property type="project" value="UniProtKB-UniRule"/>
</dbReference>
<protein>
    <recommendedName>
        <fullName evidence="4">Homeobox domain-containing protein</fullName>
    </recommendedName>
</protein>
<proteinExistence type="predicted"/>
<dbReference type="InterPro" id="IPR009057">
    <property type="entry name" value="Homeodomain-like_sf"/>
</dbReference>
<feature type="compositionally biased region" description="Polar residues" evidence="3">
    <location>
        <begin position="48"/>
        <end position="57"/>
    </location>
</feature>
<keyword evidence="6" id="KW-1185">Reference proteome</keyword>
<feature type="non-terminal residue" evidence="5">
    <location>
        <position position="1"/>
    </location>
</feature>
<keyword evidence="2" id="KW-0238">DNA-binding</keyword>
<dbReference type="InterPro" id="IPR001356">
    <property type="entry name" value="HD"/>
</dbReference>
<feature type="region of interest" description="Disordered" evidence="3">
    <location>
        <begin position="1"/>
        <end position="58"/>
    </location>
</feature>
<organism evidence="5 6">
    <name type="scientific">Coptotermes formosanus</name>
    <name type="common">Formosan subterranean termite</name>
    <dbReference type="NCBI Taxonomy" id="36987"/>
    <lineage>
        <taxon>Eukaryota</taxon>
        <taxon>Metazoa</taxon>
        <taxon>Ecdysozoa</taxon>
        <taxon>Arthropoda</taxon>
        <taxon>Hexapoda</taxon>
        <taxon>Insecta</taxon>
        <taxon>Pterygota</taxon>
        <taxon>Neoptera</taxon>
        <taxon>Polyneoptera</taxon>
        <taxon>Dictyoptera</taxon>
        <taxon>Blattodea</taxon>
        <taxon>Blattoidea</taxon>
        <taxon>Termitoidae</taxon>
        <taxon>Rhinotermitidae</taxon>
        <taxon>Coptotermes</taxon>
    </lineage>
</organism>
<gene>
    <name evidence="5" type="ORF">Cfor_08799</name>
</gene>
<feature type="non-terminal residue" evidence="5">
    <location>
        <position position="206"/>
    </location>
</feature>
<feature type="compositionally biased region" description="Low complexity" evidence="3">
    <location>
        <begin position="157"/>
        <end position="173"/>
    </location>
</feature>
<dbReference type="EMBL" id="BLKM01001253">
    <property type="protein sequence ID" value="GFG39819.1"/>
    <property type="molecule type" value="Genomic_DNA"/>
</dbReference>
<evidence type="ECO:0000313" key="6">
    <source>
        <dbReference type="Proteomes" id="UP000502823"/>
    </source>
</evidence>
<evidence type="ECO:0000256" key="2">
    <source>
        <dbReference type="PROSITE-ProRule" id="PRU00108"/>
    </source>
</evidence>
<dbReference type="Proteomes" id="UP000502823">
    <property type="component" value="Unassembled WGS sequence"/>
</dbReference>
<feature type="compositionally biased region" description="Basic and acidic residues" evidence="3">
    <location>
        <begin position="23"/>
        <end position="44"/>
    </location>
</feature>
<evidence type="ECO:0000256" key="1">
    <source>
        <dbReference type="ARBA" id="ARBA00004123"/>
    </source>
</evidence>
<name>A0A6L2Q4N7_COPFO</name>
<dbReference type="GO" id="GO:0005634">
    <property type="term" value="C:nucleus"/>
    <property type="evidence" value="ECO:0007669"/>
    <property type="project" value="UniProtKB-SubCell"/>
</dbReference>
<dbReference type="SUPFAM" id="SSF46689">
    <property type="entry name" value="Homeodomain-like"/>
    <property type="match status" value="1"/>
</dbReference>
<dbReference type="OrthoDB" id="8197672at2759"/>
<keyword evidence="2" id="KW-0539">Nucleus</keyword>
<evidence type="ECO:0000256" key="3">
    <source>
        <dbReference type="SAM" id="MobiDB-lite"/>
    </source>
</evidence>
<feature type="compositionally biased region" description="Polar residues" evidence="3">
    <location>
        <begin position="179"/>
        <end position="193"/>
    </location>
</feature>
<feature type="DNA-binding region" description="Homeobox" evidence="2">
    <location>
        <begin position="3"/>
        <end position="16"/>
    </location>
</feature>
<evidence type="ECO:0000259" key="4">
    <source>
        <dbReference type="PROSITE" id="PS50071"/>
    </source>
</evidence>
<comment type="caution">
    <text evidence="5">The sequence shown here is derived from an EMBL/GenBank/DDBJ whole genome shotgun (WGS) entry which is preliminary data.</text>
</comment>
<dbReference type="CDD" id="cd00086">
    <property type="entry name" value="homeodomain"/>
    <property type="match status" value="1"/>
</dbReference>
<feature type="region of interest" description="Disordered" evidence="3">
    <location>
        <begin position="157"/>
        <end position="206"/>
    </location>
</feature>
<reference evidence="6" key="1">
    <citation type="submission" date="2020-01" db="EMBL/GenBank/DDBJ databases">
        <title>Draft genome sequence of the Termite Coptotermes fromosanus.</title>
        <authorList>
            <person name="Itakura S."/>
            <person name="Yosikawa Y."/>
            <person name="Umezawa K."/>
        </authorList>
    </citation>
    <scope>NUCLEOTIDE SEQUENCE [LARGE SCALE GENOMIC DNA]</scope>
</reference>
<accession>A0A6L2Q4N7</accession>
<dbReference type="AlphaFoldDB" id="A0A6L2Q4N7"/>